<keyword evidence="3" id="KW-1185">Reference proteome</keyword>
<evidence type="ECO:0000256" key="1">
    <source>
        <dbReference type="SAM" id="Phobius"/>
    </source>
</evidence>
<organism evidence="2 3">
    <name type="scientific">Pseudonocardia bannensis</name>
    <dbReference type="NCBI Taxonomy" id="630973"/>
    <lineage>
        <taxon>Bacteria</taxon>
        <taxon>Bacillati</taxon>
        <taxon>Actinomycetota</taxon>
        <taxon>Actinomycetes</taxon>
        <taxon>Pseudonocardiales</taxon>
        <taxon>Pseudonocardiaceae</taxon>
        <taxon>Pseudonocardia</taxon>
    </lineage>
</organism>
<name>A0A848DH20_9PSEU</name>
<keyword evidence="1" id="KW-1133">Transmembrane helix</keyword>
<reference evidence="2 3" key="1">
    <citation type="submission" date="2020-04" db="EMBL/GenBank/DDBJ databases">
        <authorList>
            <person name="Klaysubun C."/>
            <person name="Duangmal K."/>
            <person name="Lipun K."/>
        </authorList>
    </citation>
    <scope>NUCLEOTIDE SEQUENCE [LARGE SCALE GENOMIC DNA]</scope>
    <source>
        <strain evidence="2 3">DSM 45300</strain>
    </source>
</reference>
<keyword evidence="1" id="KW-0472">Membrane</keyword>
<dbReference type="AlphaFoldDB" id="A0A848DH20"/>
<dbReference type="Proteomes" id="UP000586918">
    <property type="component" value="Unassembled WGS sequence"/>
</dbReference>
<protein>
    <submittedName>
        <fullName evidence="2">Uncharacterized protein</fullName>
    </submittedName>
</protein>
<sequence length="296" mass="31180">MTRIMRQLGTWFGLGTVACLLLAIWALWTAGLFEGPAARTVRTTSVYAAPGIELDTAAAERIIGNRRLVVVLLGPGADLSSTCDGLGNAAAGTLVLVMAREDDEFDTYGCGFLAGGDIDEGGFGERAVAESRIGAGIDGFVDRPLDALKVVVLNYDQLVDLDVLPNDARTFSPSLPRYLIATAAITAVVGGALTLYLAARRAGGQVVASSIRREESADSRAVLSAEMALVARQIIDLDGAPGHRRAAQHAHLAVAYSTLLDEITAADRDGRSSDYEQFTARARTLSGKLRGLSPGY</sequence>
<feature type="transmembrane region" description="Helical" evidence="1">
    <location>
        <begin position="178"/>
        <end position="199"/>
    </location>
</feature>
<dbReference type="EMBL" id="JAAXKZ010000028">
    <property type="protein sequence ID" value="NMH91970.1"/>
    <property type="molecule type" value="Genomic_DNA"/>
</dbReference>
<proteinExistence type="predicted"/>
<evidence type="ECO:0000313" key="3">
    <source>
        <dbReference type="Proteomes" id="UP000586918"/>
    </source>
</evidence>
<gene>
    <name evidence="2" type="ORF">HF519_10390</name>
</gene>
<evidence type="ECO:0000313" key="2">
    <source>
        <dbReference type="EMBL" id="NMH91970.1"/>
    </source>
</evidence>
<accession>A0A848DH20</accession>
<comment type="caution">
    <text evidence="2">The sequence shown here is derived from an EMBL/GenBank/DDBJ whole genome shotgun (WGS) entry which is preliminary data.</text>
</comment>
<keyword evidence="1" id="KW-0812">Transmembrane</keyword>
<dbReference type="PROSITE" id="PS51257">
    <property type="entry name" value="PROKAR_LIPOPROTEIN"/>
    <property type="match status" value="1"/>
</dbReference>